<organism evidence="8 9">
    <name type="scientific">Bradyrhizobium betae</name>
    <dbReference type="NCBI Taxonomy" id="244734"/>
    <lineage>
        <taxon>Bacteria</taxon>
        <taxon>Pseudomonadati</taxon>
        <taxon>Pseudomonadota</taxon>
        <taxon>Alphaproteobacteria</taxon>
        <taxon>Hyphomicrobiales</taxon>
        <taxon>Nitrobacteraceae</taxon>
        <taxon>Bradyrhizobium</taxon>
    </lineage>
</organism>
<evidence type="ECO:0000256" key="6">
    <source>
        <dbReference type="ARBA" id="ARBA00023136"/>
    </source>
</evidence>
<feature type="transmembrane region" description="Helical" evidence="7">
    <location>
        <begin position="367"/>
        <end position="388"/>
    </location>
</feature>
<accession>A0A5P6NZ58</accession>
<keyword evidence="6 7" id="KW-0472">Membrane</keyword>
<feature type="transmembrane region" description="Helical" evidence="7">
    <location>
        <begin position="61"/>
        <end position="79"/>
    </location>
</feature>
<evidence type="ECO:0000313" key="9">
    <source>
        <dbReference type="Proteomes" id="UP000325641"/>
    </source>
</evidence>
<evidence type="ECO:0000256" key="5">
    <source>
        <dbReference type="ARBA" id="ARBA00022989"/>
    </source>
</evidence>
<feature type="transmembrane region" description="Helical" evidence="7">
    <location>
        <begin position="88"/>
        <end position="106"/>
    </location>
</feature>
<dbReference type="EMBL" id="CP044543">
    <property type="protein sequence ID" value="QFI71407.1"/>
    <property type="molecule type" value="Genomic_DNA"/>
</dbReference>
<feature type="transmembrane region" description="Helical" evidence="7">
    <location>
        <begin position="12"/>
        <end position="34"/>
    </location>
</feature>
<feature type="transmembrane region" description="Helical" evidence="7">
    <location>
        <begin position="448"/>
        <end position="465"/>
    </location>
</feature>
<dbReference type="Proteomes" id="UP000325641">
    <property type="component" value="Chromosome"/>
</dbReference>
<gene>
    <name evidence="8" type="ORF">F8237_02920</name>
</gene>
<dbReference type="KEGG" id="bbet:F8237_02920"/>
<evidence type="ECO:0000313" key="8">
    <source>
        <dbReference type="EMBL" id="QFI71407.1"/>
    </source>
</evidence>
<dbReference type="OrthoDB" id="9807111at2"/>
<protein>
    <submittedName>
        <fullName evidence="8">FUSC family protein</fullName>
    </submittedName>
</protein>
<proteinExistence type="predicted"/>
<keyword evidence="5 7" id="KW-1133">Transmembrane helix</keyword>
<evidence type="ECO:0000256" key="4">
    <source>
        <dbReference type="ARBA" id="ARBA00022692"/>
    </source>
</evidence>
<comment type="subcellular location">
    <subcellularLocation>
        <location evidence="1">Cell membrane</location>
        <topology evidence="1">Multi-pass membrane protein</topology>
    </subcellularLocation>
</comment>
<keyword evidence="2" id="KW-0813">Transport</keyword>
<reference evidence="9" key="1">
    <citation type="submission" date="2019-10" db="EMBL/GenBank/DDBJ databases">
        <title>Complete Genome Sequence of Bradyrhizobium betae type strain PL7HG1T.</title>
        <authorList>
            <person name="Bromfield E.S.P."/>
            <person name="Cloutier S."/>
        </authorList>
    </citation>
    <scope>NUCLEOTIDE SEQUENCE [LARGE SCALE GENOMIC DNA]</scope>
    <source>
        <strain evidence="9">PL7HG1</strain>
    </source>
</reference>
<name>A0A5P6NZ58_9BRAD</name>
<evidence type="ECO:0000256" key="2">
    <source>
        <dbReference type="ARBA" id="ARBA00022448"/>
    </source>
</evidence>
<sequence length="683" mass="73660">MRADEPFLVRHADLIFALKTFAASILALVIALAMDLPRPYWAMATVYITSQPLAGATSSKAFFRVMGTLAGAIMTVALVPNLIDAPELLCLAIALWVGLCLYLSLLDGTPRSYVFMLAGYTVALIGFPSVSEPAAIFDTAVARLEEISLGIICASLVSTIVFPRSVAPAVAHRVDSWLSDARNLSRAVLLRDGTSEGHRARRLKLATDIVEIDTLSTHLAYDRLADRNAVSSLGEIRLRMLMLLPVVASLEDRLAALGEEALRRQPELSRLLEDLAQWIVRDVGARQPAERIRSMIAERQAVLDDDASWERIITTSLLSRLRELVDLSRDCRALTEAIAEGQDVSTLDLAFHPETGAAPVRHRDRGLALWSAAGAAGAILICCAFWIGTGWPDGASAPMMAAVACSFFAAQDEPARFIRSFGLWSLVAIVVVAIYLFALVPAISHLEVLVVALAPAFLLYGFLIARPATAGTGMALAANTATLLALQSTYSADFASYANSAVAFFVGVVIAELVTRIARGVGAEWIANRLVLSSWTTLAVAAERRGKRDRAEFAGLMLHRLGLLVQRIAFLSESDRRDTDSLVQLRIGLNIIDLRRARYGLAASTISVIDHMLDQLAIACRKFAGDGMPVELLTSIDRALAGAVKDPNDKAREDALIGLVGIRRGLFPDAPAYRPRAGESVAA</sequence>
<dbReference type="InterPro" id="IPR006726">
    <property type="entry name" value="PHBA_efflux_AaeB/fusaric-R"/>
</dbReference>
<dbReference type="GO" id="GO:0022857">
    <property type="term" value="F:transmembrane transporter activity"/>
    <property type="evidence" value="ECO:0007669"/>
    <property type="project" value="InterPro"/>
</dbReference>
<keyword evidence="4 7" id="KW-0812">Transmembrane</keyword>
<dbReference type="AlphaFoldDB" id="A0A5P6NZ58"/>
<dbReference type="Pfam" id="PF04632">
    <property type="entry name" value="FUSC"/>
    <property type="match status" value="1"/>
</dbReference>
<dbReference type="PANTHER" id="PTHR30509:SF9">
    <property type="entry name" value="MULTIDRUG RESISTANCE PROTEIN MDTO"/>
    <property type="match status" value="1"/>
</dbReference>
<dbReference type="PANTHER" id="PTHR30509">
    <property type="entry name" value="P-HYDROXYBENZOIC ACID EFFLUX PUMP SUBUNIT-RELATED"/>
    <property type="match status" value="1"/>
</dbReference>
<evidence type="ECO:0000256" key="3">
    <source>
        <dbReference type="ARBA" id="ARBA00022475"/>
    </source>
</evidence>
<evidence type="ECO:0000256" key="7">
    <source>
        <dbReference type="SAM" id="Phobius"/>
    </source>
</evidence>
<evidence type="ECO:0000256" key="1">
    <source>
        <dbReference type="ARBA" id="ARBA00004651"/>
    </source>
</evidence>
<feature type="transmembrane region" description="Helical" evidence="7">
    <location>
        <begin position="422"/>
        <end position="442"/>
    </location>
</feature>
<feature type="transmembrane region" description="Helical" evidence="7">
    <location>
        <begin position="112"/>
        <end position="130"/>
    </location>
</feature>
<keyword evidence="3" id="KW-1003">Cell membrane</keyword>
<feature type="transmembrane region" description="Helical" evidence="7">
    <location>
        <begin position="496"/>
        <end position="514"/>
    </location>
</feature>
<dbReference type="GO" id="GO:0005886">
    <property type="term" value="C:plasma membrane"/>
    <property type="evidence" value="ECO:0007669"/>
    <property type="project" value="UniProtKB-SubCell"/>
</dbReference>
<dbReference type="RefSeq" id="WP_151642314.1">
    <property type="nucleotide sequence ID" value="NZ_CP044543.1"/>
</dbReference>